<sequence length="603" mass="67163">MDGITERKPLEYWITRATDPFVAEEDRIKYVDALCERIIEEAESPQIAMRILGHKLLSPEQAEAMNTLKAIDMCVRRCGARVHNEIAKFRFLNQIVRLLSPKYNGEVTSAEVKAQAIEMLFVWQKSMRHLTKFKQVYDMLKEQKVILEDPEVSDLIRITPPCRLATFEDEEKANLLSQLLKSNNPEDLQAANRLIKSMVRSEEQKMERLHKRIDDVEKAKNNCRVLNEILAYCNTEPMSERESELAAELYTILVEMRPSLFRYAGEAAEYDDAALADILAVNDAVNKTVQQYKNLFPDHKLSAKTSPAKELVSVDYSRNRNGSSLSTSKAASSRGSHVSIVDLLCNDPEANAVDTTGVIDRDALRAASNANRGSSPSDDVALICISSSNEQDGREQHHTENDSSSSALDDLSLLLDQSVFSSDAAKKESTAKDGHSNSKDDIHSSVHPLDHNSSKMMRPNRGARLSLSSISFSLEQVQIAARPPLLIFDENFIRGMLYFSQNSPPGTRCITTTVITMSSTNTIPVTNIKLSVSAKTPNVQSRLFDAESDVLPAFSPTSAQSTISQILLILPFSDCIEMVEFDFVLLFSASSPKMISGSFSLHM</sequence>
<protein>
    <submittedName>
        <fullName evidence="11">VHS domain-containing protein</fullName>
    </submittedName>
</protein>
<dbReference type="GO" id="GO:0006886">
    <property type="term" value="P:intracellular protein transport"/>
    <property type="evidence" value="ECO:0007669"/>
    <property type="project" value="InterPro"/>
</dbReference>
<feature type="domain" description="VHS" evidence="8">
    <location>
        <begin position="34"/>
        <end position="148"/>
    </location>
</feature>
<keyword evidence="10" id="KW-1185">Reference proteome</keyword>
<dbReference type="PANTHER" id="PTHR45905">
    <property type="entry name" value="GOLGI-LOCALIZED, GAMMA-ADAPTIN EAR CONTAINING, ARF BINDING PROTEIN"/>
    <property type="match status" value="1"/>
</dbReference>
<keyword evidence="6" id="KW-0653">Protein transport</keyword>
<accession>A0A9J2PNJ2</accession>
<evidence type="ECO:0000256" key="3">
    <source>
        <dbReference type="ARBA" id="ARBA00008099"/>
    </source>
</evidence>
<dbReference type="Pfam" id="PF00790">
    <property type="entry name" value="VHS"/>
    <property type="match status" value="1"/>
</dbReference>
<keyword evidence="4" id="KW-0813">Transport</keyword>
<dbReference type="InterPro" id="IPR002014">
    <property type="entry name" value="VHS_dom"/>
</dbReference>
<dbReference type="InterPro" id="IPR038425">
    <property type="entry name" value="GAT_sf"/>
</dbReference>
<dbReference type="Pfam" id="PF18308">
    <property type="entry name" value="GGA_N-GAT"/>
    <property type="match status" value="1"/>
</dbReference>
<dbReference type="InterPro" id="IPR027422">
    <property type="entry name" value="GGA1-3"/>
</dbReference>
<evidence type="ECO:0000259" key="8">
    <source>
        <dbReference type="PROSITE" id="PS50179"/>
    </source>
</evidence>
<name>A0A9J2PNJ2_ASCLU</name>
<dbReference type="CDD" id="cd14234">
    <property type="entry name" value="GAT_GGA_meta"/>
    <property type="match status" value="1"/>
</dbReference>
<dbReference type="AlphaFoldDB" id="A0A9J2PNJ2"/>
<dbReference type="SUPFAM" id="SSF49348">
    <property type="entry name" value="Clathrin adaptor appendage domain"/>
    <property type="match status" value="1"/>
</dbReference>
<evidence type="ECO:0000256" key="7">
    <source>
        <dbReference type="SAM" id="MobiDB-lite"/>
    </source>
</evidence>
<dbReference type="InterPro" id="IPR008942">
    <property type="entry name" value="ENTH_VHS"/>
</dbReference>
<dbReference type="WBParaSite" id="ALUE_0001151201-mRNA-1">
    <property type="protein sequence ID" value="ALUE_0001151201-mRNA-1"/>
    <property type="gene ID" value="ALUE_0001151201"/>
</dbReference>
<dbReference type="GO" id="GO:0006893">
    <property type="term" value="P:Golgi to plasma membrane transport"/>
    <property type="evidence" value="ECO:0007669"/>
    <property type="project" value="TreeGrafter"/>
</dbReference>
<dbReference type="SMART" id="SM00288">
    <property type="entry name" value="VHS"/>
    <property type="match status" value="1"/>
</dbReference>
<proteinExistence type="inferred from homology"/>
<comment type="subcellular location">
    <subcellularLocation>
        <location evidence="2">Early endosome</location>
    </subcellularLocation>
    <subcellularLocation>
        <location evidence="1">Golgi apparatus</location>
        <location evidence="1">trans-Golgi network membrane</location>
        <topology evidence="1">Peripheral membrane protein</topology>
    </subcellularLocation>
</comment>
<feature type="compositionally biased region" description="Basic and acidic residues" evidence="7">
    <location>
        <begin position="424"/>
        <end position="453"/>
    </location>
</feature>
<dbReference type="Gene3D" id="2.60.40.1230">
    <property type="match status" value="1"/>
</dbReference>
<dbReference type="InterPro" id="IPR004152">
    <property type="entry name" value="GAT_dom"/>
</dbReference>
<dbReference type="PROSITE" id="PS50909">
    <property type="entry name" value="GAT"/>
    <property type="match status" value="1"/>
</dbReference>
<dbReference type="SUPFAM" id="SSF89009">
    <property type="entry name" value="GAT-like domain"/>
    <property type="match status" value="1"/>
</dbReference>
<dbReference type="InterPro" id="IPR041198">
    <property type="entry name" value="GGA_N-GAT"/>
</dbReference>
<dbReference type="GO" id="GO:0035091">
    <property type="term" value="F:phosphatidylinositol binding"/>
    <property type="evidence" value="ECO:0007669"/>
    <property type="project" value="InterPro"/>
</dbReference>
<evidence type="ECO:0000256" key="6">
    <source>
        <dbReference type="ARBA" id="ARBA00022927"/>
    </source>
</evidence>
<dbReference type="Gene3D" id="1.20.58.160">
    <property type="match status" value="1"/>
</dbReference>
<dbReference type="InterPro" id="IPR013041">
    <property type="entry name" value="Clathrin_app_Ig-like_sf"/>
</dbReference>
<dbReference type="Proteomes" id="UP000036681">
    <property type="component" value="Unplaced"/>
</dbReference>
<reference evidence="11" key="1">
    <citation type="submission" date="2023-03" db="UniProtKB">
        <authorList>
            <consortium name="WormBaseParasite"/>
        </authorList>
    </citation>
    <scope>IDENTIFICATION</scope>
</reference>
<evidence type="ECO:0000313" key="11">
    <source>
        <dbReference type="WBParaSite" id="ALUE_0001151201-mRNA-1"/>
    </source>
</evidence>
<dbReference type="Gene3D" id="1.20.5.170">
    <property type="match status" value="1"/>
</dbReference>
<feature type="region of interest" description="Disordered" evidence="7">
    <location>
        <begin position="424"/>
        <end position="459"/>
    </location>
</feature>
<evidence type="ECO:0000256" key="1">
    <source>
        <dbReference type="ARBA" id="ARBA00004150"/>
    </source>
</evidence>
<dbReference type="PANTHER" id="PTHR45905:SF1">
    <property type="entry name" value="GOLGI-LOCALIZED, GAMMA-ADAPTIN EAR CONTAINING, ARF BINDING PROTEIN"/>
    <property type="match status" value="1"/>
</dbReference>
<dbReference type="GO" id="GO:0005802">
    <property type="term" value="C:trans-Golgi network"/>
    <property type="evidence" value="ECO:0007669"/>
    <property type="project" value="InterPro"/>
</dbReference>
<dbReference type="CDD" id="cd03567">
    <property type="entry name" value="VHS_GGA_metazoan"/>
    <property type="match status" value="1"/>
</dbReference>
<dbReference type="PROSITE" id="PS50179">
    <property type="entry name" value="VHS"/>
    <property type="match status" value="1"/>
</dbReference>
<feature type="domain" description="GAT" evidence="9">
    <location>
        <begin position="169"/>
        <end position="297"/>
    </location>
</feature>
<evidence type="ECO:0000256" key="5">
    <source>
        <dbReference type="ARBA" id="ARBA00022843"/>
    </source>
</evidence>
<dbReference type="Gene3D" id="1.25.40.90">
    <property type="match status" value="1"/>
</dbReference>
<comment type="similarity">
    <text evidence="3">Belongs to the GGA protein family.</text>
</comment>
<dbReference type="Pfam" id="PF03127">
    <property type="entry name" value="GAT"/>
    <property type="match status" value="1"/>
</dbReference>
<dbReference type="GO" id="GO:0031267">
    <property type="term" value="F:small GTPase binding"/>
    <property type="evidence" value="ECO:0007669"/>
    <property type="project" value="InterPro"/>
</dbReference>
<dbReference type="GO" id="GO:0043130">
    <property type="term" value="F:ubiquitin binding"/>
    <property type="evidence" value="ECO:0007669"/>
    <property type="project" value="InterPro"/>
</dbReference>
<evidence type="ECO:0000313" key="10">
    <source>
        <dbReference type="Proteomes" id="UP000036681"/>
    </source>
</evidence>
<evidence type="ECO:0000259" key="9">
    <source>
        <dbReference type="PROSITE" id="PS50909"/>
    </source>
</evidence>
<organism evidence="10 11">
    <name type="scientific">Ascaris lumbricoides</name>
    <name type="common">Giant roundworm</name>
    <dbReference type="NCBI Taxonomy" id="6252"/>
    <lineage>
        <taxon>Eukaryota</taxon>
        <taxon>Metazoa</taxon>
        <taxon>Ecdysozoa</taxon>
        <taxon>Nematoda</taxon>
        <taxon>Chromadorea</taxon>
        <taxon>Rhabditida</taxon>
        <taxon>Spirurina</taxon>
        <taxon>Ascaridomorpha</taxon>
        <taxon>Ascaridoidea</taxon>
        <taxon>Ascarididae</taxon>
        <taxon>Ascaris</taxon>
    </lineage>
</organism>
<keyword evidence="5" id="KW-0832">Ubl conjugation</keyword>
<evidence type="ECO:0000256" key="2">
    <source>
        <dbReference type="ARBA" id="ARBA00004412"/>
    </source>
</evidence>
<evidence type="ECO:0000256" key="4">
    <source>
        <dbReference type="ARBA" id="ARBA00022448"/>
    </source>
</evidence>
<dbReference type="SUPFAM" id="SSF48464">
    <property type="entry name" value="ENTH/VHS domain"/>
    <property type="match status" value="1"/>
</dbReference>
<dbReference type="GO" id="GO:0034394">
    <property type="term" value="P:protein localization to cell surface"/>
    <property type="evidence" value="ECO:0007669"/>
    <property type="project" value="TreeGrafter"/>
</dbReference>
<dbReference type="GO" id="GO:0005769">
    <property type="term" value="C:early endosome"/>
    <property type="evidence" value="ECO:0007669"/>
    <property type="project" value="UniProtKB-SubCell"/>
</dbReference>